<dbReference type="AlphaFoldDB" id="A0AAN6GMV4"/>
<organism evidence="2 3">
    <name type="scientific">Tilletia horrida</name>
    <dbReference type="NCBI Taxonomy" id="155126"/>
    <lineage>
        <taxon>Eukaryota</taxon>
        <taxon>Fungi</taxon>
        <taxon>Dikarya</taxon>
        <taxon>Basidiomycota</taxon>
        <taxon>Ustilaginomycotina</taxon>
        <taxon>Exobasidiomycetes</taxon>
        <taxon>Tilletiales</taxon>
        <taxon>Tilletiaceae</taxon>
        <taxon>Tilletia</taxon>
    </lineage>
</organism>
<keyword evidence="3" id="KW-1185">Reference proteome</keyword>
<gene>
    <name evidence="2" type="ORF">OC846_004667</name>
</gene>
<proteinExistence type="predicted"/>
<keyword evidence="1" id="KW-0732">Signal</keyword>
<protein>
    <submittedName>
        <fullName evidence="2">Uncharacterized protein</fullName>
    </submittedName>
</protein>
<reference evidence="2" key="1">
    <citation type="journal article" date="2023" name="PhytoFront">
        <title>Draft Genome Resources of Seven Strains of Tilletia horrida, Causal Agent of Kernel Smut of Rice.</title>
        <authorList>
            <person name="Khanal S."/>
            <person name="Antony Babu S."/>
            <person name="Zhou X.G."/>
        </authorList>
    </citation>
    <scope>NUCLEOTIDE SEQUENCE</scope>
    <source>
        <strain evidence="2">TX6</strain>
    </source>
</reference>
<feature type="signal peptide" evidence="1">
    <location>
        <begin position="1"/>
        <end position="21"/>
    </location>
</feature>
<name>A0AAN6GMV4_9BASI</name>
<evidence type="ECO:0000313" key="3">
    <source>
        <dbReference type="Proteomes" id="UP001176517"/>
    </source>
</evidence>
<dbReference type="Proteomes" id="UP001176517">
    <property type="component" value="Unassembled WGS sequence"/>
</dbReference>
<feature type="chain" id="PRO_5042982773" evidence="1">
    <location>
        <begin position="22"/>
        <end position="179"/>
    </location>
</feature>
<accession>A0AAN6GMV4</accession>
<evidence type="ECO:0000256" key="1">
    <source>
        <dbReference type="SAM" id="SignalP"/>
    </source>
</evidence>
<dbReference type="EMBL" id="JAPDMZ010000148">
    <property type="protein sequence ID" value="KAK0547945.1"/>
    <property type="molecule type" value="Genomic_DNA"/>
</dbReference>
<evidence type="ECO:0000313" key="2">
    <source>
        <dbReference type="EMBL" id="KAK0547945.1"/>
    </source>
</evidence>
<comment type="caution">
    <text evidence="2">The sequence shown here is derived from an EMBL/GenBank/DDBJ whole genome shotgun (WGS) entry which is preliminary data.</text>
</comment>
<sequence length="179" mass="19247">MMQFRSSVLAVVALVTTSALASTSLQLVERDVDPSIKCIPFAGYGGYGGYGYGYDGGASDPSMPTALPGIALPKFNQTITPGVPFLFQYCSGQYFKTHTIEISVGFDDGSGKGVVNLLKYNVGPSDQYTYKFNLTTTRAEAGKGLLVVSEIASGYYEPYQYITKSVQTRVKPAKFLGIL</sequence>